<dbReference type="OrthoDB" id="408631at2759"/>
<dbReference type="InterPro" id="IPR029058">
    <property type="entry name" value="AB_hydrolase_fold"/>
</dbReference>
<evidence type="ECO:0000259" key="4">
    <source>
        <dbReference type="Pfam" id="PF00135"/>
    </source>
</evidence>
<dbReference type="EMBL" id="JAFIMR010000100">
    <property type="protein sequence ID" value="KAI1847473.1"/>
    <property type="molecule type" value="Genomic_DNA"/>
</dbReference>
<dbReference type="EC" id="3.1.1.-" evidence="3"/>
<dbReference type="PANTHER" id="PTHR43918">
    <property type="entry name" value="ACETYLCHOLINESTERASE"/>
    <property type="match status" value="1"/>
</dbReference>
<evidence type="ECO:0000313" key="5">
    <source>
        <dbReference type="EMBL" id="KAI1847473.1"/>
    </source>
</evidence>
<keyword evidence="3" id="KW-0732">Signal</keyword>
<name>A0A9Q0AIQ3_9PEZI</name>
<reference evidence="6" key="1">
    <citation type="submission" date="2021-03" db="EMBL/GenBank/DDBJ databases">
        <title>Revisited historic fungal species revealed as producer of novel bioactive compounds through whole genome sequencing and comparative genomics.</title>
        <authorList>
            <person name="Vignolle G.A."/>
            <person name="Hochenegger N."/>
            <person name="Mach R.L."/>
            <person name="Mach-Aigner A.R."/>
            <person name="Javad Rahimi M."/>
            <person name="Salim K.A."/>
            <person name="Chan C.M."/>
            <person name="Lim L.B.L."/>
            <person name="Cai F."/>
            <person name="Druzhinina I.S."/>
            <person name="U'Ren J.M."/>
            <person name="Derntl C."/>
        </authorList>
    </citation>
    <scope>NUCLEOTIDE SEQUENCE</scope>
    <source>
        <strain evidence="6">TUCIM 5799</strain>
    </source>
</reference>
<dbReference type="InterPro" id="IPR019826">
    <property type="entry name" value="Carboxylesterase_B_AS"/>
</dbReference>
<evidence type="ECO:0000313" key="7">
    <source>
        <dbReference type="Proteomes" id="UP000829685"/>
    </source>
</evidence>
<dbReference type="InterPro" id="IPR002018">
    <property type="entry name" value="CarbesteraseB"/>
</dbReference>
<protein>
    <recommendedName>
        <fullName evidence="3">Carboxylic ester hydrolase</fullName>
        <ecNumber evidence="3">3.1.1.-</ecNumber>
    </recommendedName>
</protein>
<dbReference type="InterPro" id="IPR019819">
    <property type="entry name" value="Carboxylesterase_B_CS"/>
</dbReference>
<evidence type="ECO:0000256" key="1">
    <source>
        <dbReference type="ARBA" id="ARBA00005964"/>
    </source>
</evidence>
<comment type="similarity">
    <text evidence="1 3">Belongs to the type-B carboxylesterase/lipase family.</text>
</comment>
<dbReference type="PROSITE" id="PS00122">
    <property type="entry name" value="CARBOXYLESTERASE_B_1"/>
    <property type="match status" value="1"/>
</dbReference>
<dbReference type="InterPro" id="IPR050654">
    <property type="entry name" value="AChE-related_enzymes"/>
</dbReference>
<keyword evidence="2 3" id="KW-0378">Hydrolase</keyword>
<evidence type="ECO:0000313" key="6">
    <source>
        <dbReference type="EMBL" id="KAI1855125.1"/>
    </source>
</evidence>
<evidence type="ECO:0000256" key="2">
    <source>
        <dbReference type="ARBA" id="ARBA00022801"/>
    </source>
</evidence>
<dbReference type="EMBL" id="JAFIMR010000051">
    <property type="protein sequence ID" value="KAI1855125.1"/>
    <property type="molecule type" value="Genomic_DNA"/>
</dbReference>
<sequence>MSFSRLLPALVAVLAAGVAAKSKCNSGAGLTVQTTSGELTGAINATAPNVRQFLGIPYAKPPVGALRFQPPTPYVSDGPVNATKFGASCLPPKASGGASTSVYDLIPEFYNADPEVGEDCLFVNVFAPLRPTGEKLPVFIWIHGGGFTGNSGNVPYQIPAQWIEQTQGHIVVTINYRLNIFGFPNSAAQPLNAGLLDQRLAVEWARDNIAAFGGDPERMALWGQSAGAWSVNYYGYAYPEDPIVAGLIADSGGSAVFTTDPTYSNFTSVATAAGCGGLDAAAELSCMQGVDALTIQALYSNTSGVSFGPSADNTTVFLNNTERALTGLVAQIPAIIGTNSREGSGFVPIPQNGSTPSDDEINAASTIITCPTFQEIQNRLAGGLTTYRYEYTGNFSNITPLPWIGAIHSGELPLIFGTHFEYRGNSTQFEYDVSHAMQGKLAYVPRGSSEFVLCIKLTHKV</sequence>
<dbReference type="GO" id="GO:0052689">
    <property type="term" value="F:carboxylic ester hydrolase activity"/>
    <property type="evidence" value="ECO:0007669"/>
    <property type="project" value="TreeGrafter"/>
</dbReference>
<comment type="caution">
    <text evidence="6">The sequence shown here is derived from an EMBL/GenBank/DDBJ whole genome shotgun (WGS) entry which is preliminary data.</text>
</comment>
<dbReference type="Gene3D" id="3.40.50.1820">
    <property type="entry name" value="alpha/beta hydrolase"/>
    <property type="match status" value="2"/>
</dbReference>
<organism evidence="6 7">
    <name type="scientific">Neoarthrinium moseri</name>
    <dbReference type="NCBI Taxonomy" id="1658444"/>
    <lineage>
        <taxon>Eukaryota</taxon>
        <taxon>Fungi</taxon>
        <taxon>Dikarya</taxon>
        <taxon>Ascomycota</taxon>
        <taxon>Pezizomycotina</taxon>
        <taxon>Sordariomycetes</taxon>
        <taxon>Xylariomycetidae</taxon>
        <taxon>Amphisphaeriales</taxon>
        <taxon>Apiosporaceae</taxon>
        <taxon>Neoarthrinium</taxon>
    </lineage>
</organism>
<dbReference type="PROSITE" id="PS00941">
    <property type="entry name" value="CARBOXYLESTERASE_B_2"/>
    <property type="match status" value="1"/>
</dbReference>
<feature type="signal peptide" evidence="3">
    <location>
        <begin position="1"/>
        <end position="20"/>
    </location>
</feature>
<gene>
    <name evidence="6" type="ORF">JX265_012313</name>
    <name evidence="5" type="ORF">JX265_013949</name>
</gene>
<dbReference type="PANTHER" id="PTHR43918:SF4">
    <property type="entry name" value="CARBOXYLIC ESTER HYDROLASE"/>
    <property type="match status" value="1"/>
</dbReference>
<dbReference type="SUPFAM" id="SSF53474">
    <property type="entry name" value="alpha/beta-Hydrolases"/>
    <property type="match status" value="1"/>
</dbReference>
<proteinExistence type="inferred from homology"/>
<feature type="domain" description="Carboxylesterase type B" evidence="4">
    <location>
        <begin position="31"/>
        <end position="356"/>
    </location>
</feature>
<evidence type="ECO:0000256" key="3">
    <source>
        <dbReference type="RuleBase" id="RU361235"/>
    </source>
</evidence>
<keyword evidence="7" id="KW-1185">Reference proteome</keyword>
<feature type="chain" id="PRO_5041007287" description="Carboxylic ester hydrolase" evidence="3">
    <location>
        <begin position="21"/>
        <end position="461"/>
    </location>
</feature>
<dbReference type="Pfam" id="PF00135">
    <property type="entry name" value="COesterase"/>
    <property type="match status" value="1"/>
</dbReference>
<dbReference type="Proteomes" id="UP000829685">
    <property type="component" value="Unassembled WGS sequence"/>
</dbReference>
<accession>A0A9Q0AIQ3</accession>
<dbReference type="AlphaFoldDB" id="A0A9Q0AIQ3"/>